<name>A0A2H0U8R1_9BACT</name>
<dbReference type="EMBL" id="PFBM01000005">
    <property type="protein sequence ID" value="PIR82793.1"/>
    <property type="molecule type" value="Genomic_DNA"/>
</dbReference>
<evidence type="ECO:0000313" key="3">
    <source>
        <dbReference type="Proteomes" id="UP000231379"/>
    </source>
</evidence>
<accession>A0A2H0U8R1</accession>
<comment type="caution">
    <text evidence="2">The sequence shown here is derived from an EMBL/GenBank/DDBJ whole genome shotgun (WGS) entry which is preliminary data.</text>
</comment>
<keyword evidence="1" id="KW-1133">Transmembrane helix</keyword>
<dbReference type="InterPro" id="IPR014509">
    <property type="entry name" value="YjdF-like"/>
</dbReference>
<dbReference type="Proteomes" id="UP000231379">
    <property type="component" value="Unassembled WGS sequence"/>
</dbReference>
<dbReference type="Pfam" id="PF09997">
    <property type="entry name" value="DUF2238"/>
    <property type="match status" value="1"/>
</dbReference>
<keyword evidence="1" id="KW-0472">Membrane</keyword>
<proteinExistence type="predicted"/>
<feature type="transmembrane region" description="Helical" evidence="1">
    <location>
        <begin position="62"/>
        <end position="82"/>
    </location>
</feature>
<sequence>MLARILLLSQLIVLAALALLHFSALEFHLYWRYVWLDAGVHFLGGMWASFLAAWLMTLSGRGISLVICVSAALLLGVAWELFEVFTGMPREANYAFDTAVDLLMDVVGGAVGALAASRVSLQYAISTER</sequence>
<organism evidence="2 3">
    <name type="scientific">Candidatus Kaiserbacteria bacterium CG10_big_fil_rev_8_21_14_0_10_59_10</name>
    <dbReference type="NCBI Taxonomy" id="1974612"/>
    <lineage>
        <taxon>Bacteria</taxon>
        <taxon>Candidatus Kaiseribacteriota</taxon>
    </lineage>
</organism>
<gene>
    <name evidence="2" type="ORF">COU20_00495</name>
</gene>
<reference evidence="3" key="1">
    <citation type="submission" date="2017-09" db="EMBL/GenBank/DDBJ databases">
        <title>Depth-based differentiation of microbial function through sediment-hosted aquifers and enrichment of novel symbionts in the deep terrestrial subsurface.</title>
        <authorList>
            <person name="Probst A.J."/>
            <person name="Ladd B."/>
            <person name="Jarett J.K."/>
            <person name="Geller-Mcgrath D.E."/>
            <person name="Sieber C.M.K."/>
            <person name="Emerson J.B."/>
            <person name="Anantharaman K."/>
            <person name="Thomas B.C."/>
            <person name="Malmstrom R."/>
            <person name="Stieglmeier M."/>
            <person name="Klingl A."/>
            <person name="Woyke T."/>
            <person name="Ryan C.M."/>
            <person name="Banfield J.F."/>
        </authorList>
    </citation>
    <scope>NUCLEOTIDE SEQUENCE [LARGE SCALE GENOMIC DNA]</scope>
</reference>
<evidence type="ECO:0008006" key="4">
    <source>
        <dbReference type="Google" id="ProtNLM"/>
    </source>
</evidence>
<keyword evidence="1" id="KW-0812">Transmembrane</keyword>
<evidence type="ECO:0000313" key="2">
    <source>
        <dbReference type="EMBL" id="PIR82793.1"/>
    </source>
</evidence>
<evidence type="ECO:0000256" key="1">
    <source>
        <dbReference type="SAM" id="Phobius"/>
    </source>
</evidence>
<dbReference type="AlphaFoldDB" id="A0A2H0U8R1"/>
<feature type="transmembrane region" description="Helical" evidence="1">
    <location>
        <begin position="102"/>
        <end position="121"/>
    </location>
</feature>
<feature type="transmembrane region" description="Helical" evidence="1">
    <location>
        <begin position="34"/>
        <end position="55"/>
    </location>
</feature>
<protein>
    <recommendedName>
        <fullName evidence="4">VanZ-like domain-containing protein</fullName>
    </recommendedName>
</protein>